<dbReference type="InterPro" id="IPR004682">
    <property type="entry name" value="TRAP_DctP"/>
</dbReference>
<dbReference type="NCBIfam" id="NF037995">
    <property type="entry name" value="TRAP_S1"/>
    <property type="match status" value="1"/>
</dbReference>
<dbReference type="InterPro" id="IPR038404">
    <property type="entry name" value="TRAP_DctP_sf"/>
</dbReference>
<dbReference type="PANTHER" id="PTHR33376">
    <property type="match status" value="1"/>
</dbReference>
<evidence type="ECO:0000256" key="1">
    <source>
        <dbReference type="ARBA" id="ARBA00004418"/>
    </source>
</evidence>
<proteinExistence type="inferred from homology"/>
<dbReference type="RefSeq" id="WP_271889500.1">
    <property type="nucleotide sequence ID" value="NZ_JAQBIE010000015.1"/>
</dbReference>
<comment type="subcellular location">
    <subcellularLocation>
        <location evidence="1">Periplasm</location>
    </subcellularLocation>
</comment>
<evidence type="ECO:0000256" key="6">
    <source>
        <dbReference type="SAM" id="SignalP"/>
    </source>
</evidence>
<dbReference type="Pfam" id="PF03480">
    <property type="entry name" value="DctP"/>
    <property type="match status" value="1"/>
</dbReference>
<organism evidence="7 8">
    <name type="scientific">Paracoccus onchidii</name>
    <dbReference type="NCBI Taxonomy" id="3017813"/>
    <lineage>
        <taxon>Bacteria</taxon>
        <taxon>Pseudomonadati</taxon>
        <taxon>Pseudomonadota</taxon>
        <taxon>Alphaproteobacteria</taxon>
        <taxon>Rhodobacterales</taxon>
        <taxon>Paracoccaceae</taxon>
        <taxon>Paracoccus</taxon>
    </lineage>
</organism>
<dbReference type="Gene3D" id="3.40.190.170">
    <property type="entry name" value="Bacterial extracellular solute-binding protein, family 7"/>
    <property type="match status" value="1"/>
</dbReference>
<keyword evidence="5" id="KW-0574">Periplasm</keyword>
<keyword evidence="4 6" id="KW-0732">Signal</keyword>
<reference evidence="7" key="1">
    <citation type="submission" date="2022-12" db="EMBL/GenBank/DDBJ databases">
        <title>Paracoccus onchidii sp. nov., isolated from a marine invertebrate from the South China Sea.</title>
        <authorList>
            <person name="Xu S."/>
            <person name="Liu Z."/>
            <person name="Xu Y."/>
        </authorList>
    </citation>
    <scope>NUCLEOTIDE SEQUENCE</scope>
    <source>
        <strain evidence="7">Z330</strain>
    </source>
</reference>
<keyword evidence="8" id="KW-1185">Reference proteome</keyword>
<feature type="signal peptide" evidence="6">
    <location>
        <begin position="1"/>
        <end position="22"/>
    </location>
</feature>
<protein>
    <submittedName>
        <fullName evidence="7">C4-dicarboxylate TRAP transporter substrate-binding protein</fullName>
    </submittedName>
</protein>
<accession>A0ABT4ZI26</accession>
<gene>
    <name evidence="7" type="ORF">PAF17_12815</name>
</gene>
<feature type="chain" id="PRO_5045840286" evidence="6">
    <location>
        <begin position="23"/>
        <end position="328"/>
    </location>
</feature>
<dbReference type="EMBL" id="JAQBIE010000015">
    <property type="protein sequence ID" value="MDB6178380.1"/>
    <property type="molecule type" value="Genomic_DNA"/>
</dbReference>
<name>A0ABT4ZI26_9RHOB</name>
<evidence type="ECO:0000256" key="5">
    <source>
        <dbReference type="ARBA" id="ARBA00022764"/>
    </source>
</evidence>
<dbReference type="CDD" id="cd13669">
    <property type="entry name" value="PBP2_TRAP_TM0322_like"/>
    <property type="match status" value="1"/>
</dbReference>
<evidence type="ECO:0000313" key="7">
    <source>
        <dbReference type="EMBL" id="MDB6178380.1"/>
    </source>
</evidence>
<evidence type="ECO:0000256" key="3">
    <source>
        <dbReference type="ARBA" id="ARBA00022448"/>
    </source>
</evidence>
<comment type="caution">
    <text evidence="7">The sequence shown here is derived from an EMBL/GenBank/DDBJ whole genome shotgun (WGS) entry which is preliminary data.</text>
</comment>
<sequence>MKFACIVAGAIAATALAGPALAAPVHIAVGFGPVMDTPYGQGHAEWKRLLEERSDGEMILDLYPSDQLGNGKQMLDQMLLGEQVCFSTDAAPFADTGVPDMGIAQVGFMFRDWDEADRLFASDLWAGLEDQLADKGIKIVARNWRYGARQTLTTTKVEHPADLEGLKIRVPQATVFVKSFEHLGAAATPMALGEVYTSLQQGVIDGLENPLAVIDGGKYQEAAKYLLIDNHMRTVNLMGCSTSLWDSLTPEQQQLLVDTAEEAGVYQNKLVEESDAAVIEKFKSEGVTVTEADYDEFAEAIQPIFQDPAFSNWTPGLHDEVLRIIGRE</sequence>
<comment type="similarity">
    <text evidence="2">Belongs to the bacterial solute-binding protein 7 family.</text>
</comment>
<dbReference type="InterPro" id="IPR018389">
    <property type="entry name" value="DctP_fam"/>
</dbReference>
<dbReference type="NCBIfam" id="TIGR00787">
    <property type="entry name" value="dctP"/>
    <property type="match status" value="1"/>
</dbReference>
<dbReference type="PANTHER" id="PTHR33376:SF7">
    <property type="entry name" value="C4-DICARBOXYLATE-BINDING PROTEIN DCTB"/>
    <property type="match status" value="1"/>
</dbReference>
<evidence type="ECO:0000313" key="8">
    <source>
        <dbReference type="Proteomes" id="UP001165641"/>
    </source>
</evidence>
<dbReference type="Proteomes" id="UP001165641">
    <property type="component" value="Unassembled WGS sequence"/>
</dbReference>
<evidence type="ECO:0000256" key="2">
    <source>
        <dbReference type="ARBA" id="ARBA00009023"/>
    </source>
</evidence>
<keyword evidence="3" id="KW-0813">Transport</keyword>
<evidence type="ECO:0000256" key="4">
    <source>
        <dbReference type="ARBA" id="ARBA00022729"/>
    </source>
</evidence>